<protein>
    <submittedName>
        <fullName evidence="1">Uncharacterized protein</fullName>
    </submittedName>
</protein>
<reference evidence="2" key="1">
    <citation type="submission" date="2018-08" db="EMBL/GenBank/DDBJ databases">
        <authorList>
            <person name="Liu Z.-W."/>
            <person name="Du Z.-J."/>
        </authorList>
    </citation>
    <scope>NUCLEOTIDE SEQUENCE [LARGE SCALE GENOMIC DNA]</scope>
    <source>
        <strain evidence="2">H4X</strain>
    </source>
</reference>
<dbReference type="EMBL" id="QRGR01000008">
    <property type="protein sequence ID" value="RDV15479.1"/>
    <property type="molecule type" value="Genomic_DNA"/>
</dbReference>
<evidence type="ECO:0000313" key="2">
    <source>
        <dbReference type="Proteomes" id="UP000256708"/>
    </source>
</evidence>
<dbReference type="Proteomes" id="UP000256708">
    <property type="component" value="Unassembled WGS sequence"/>
</dbReference>
<name>A0A3D8LDE8_9BACT</name>
<evidence type="ECO:0000313" key="1">
    <source>
        <dbReference type="EMBL" id="RDV15479.1"/>
    </source>
</evidence>
<proteinExistence type="predicted"/>
<organism evidence="1 2">
    <name type="scientific">Pontibacter diazotrophicus</name>
    <dbReference type="NCBI Taxonomy" id="1400979"/>
    <lineage>
        <taxon>Bacteria</taxon>
        <taxon>Pseudomonadati</taxon>
        <taxon>Bacteroidota</taxon>
        <taxon>Cytophagia</taxon>
        <taxon>Cytophagales</taxon>
        <taxon>Hymenobacteraceae</taxon>
        <taxon>Pontibacter</taxon>
    </lineage>
</organism>
<dbReference type="OrthoDB" id="894233at2"/>
<gene>
    <name evidence="1" type="ORF">DXT99_08260</name>
</gene>
<dbReference type="AlphaFoldDB" id="A0A3D8LDE8"/>
<comment type="caution">
    <text evidence="1">The sequence shown here is derived from an EMBL/GenBank/DDBJ whole genome shotgun (WGS) entry which is preliminary data.</text>
</comment>
<dbReference type="RefSeq" id="WP_115565073.1">
    <property type="nucleotide sequence ID" value="NZ_QRGR01000008.1"/>
</dbReference>
<accession>A0A3D8LDE8</accession>
<keyword evidence="2" id="KW-1185">Reference proteome</keyword>
<sequence>MTPHFTPFSSLEQLAGIITKERGVLQEYAAKPNANQRHIDIRDSFLQSLAGAYNQVYAEMAASSSLLHTEKWQLAEKQIMLLQENGPLDGFHIRLTLGNGNMYGFISL</sequence>